<evidence type="ECO:0000256" key="1">
    <source>
        <dbReference type="ARBA" id="ARBA00006484"/>
    </source>
</evidence>
<dbReference type="InterPro" id="IPR002347">
    <property type="entry name" value="SDR_fam"/>
</dbReference>
<dbReference type="SMART" id="SM00822">
    <property type="entry name" value="PKS_KR"/>
    <property type="match status" value="1"/>
</dbReference>
<keyword evidence="3" id="KW-0560">Oxidoreductase</keyword>
<protein>
    <submittedName>
        <fullName evidence="3">Glucose 1-dehydrogenase</fullName>
        <ecNumber evidence="3">1.1.1.47</ecNumber>
    </submittedName>
</protein>
<dbReference type="SUPFAM" id="SSF51735">
    <property type="entry name" value="NAD(P)-binding Rossmann-fold domains"/>
    <property type="match status" value="1"/>
</dbReference>
<dbReference type="PRINTS" id="PR00081">
    <property type="entry name" value="GDHRDH"/>
</dbReference>
<dbReference type="InterPro" id="IPR050259">
    <property type="entry name" value="SDR"/>
</dbReference>
<evidence type="ECO:0000259" key="2">
    <source>
        <dbReference type="SMART" id="SM00822"/>
    </source>
</evidence>
<dbReference type="PRINTS" id="PR00080">
    <property type="entry name" value="SDRFAMILY"/>
</dbReference>
<organism evidence="3 4">
    <name type="scientific">Castellaniella denitrificans</name>
    <dbReference type="NCBI Taxonomy" id="56119"/>
    <lineage>
        <taxon>Bacteria</taxon>
        <taxon>Pseudomonadati</taxon>
        <taxon>Pseudomonadota</taxon>
        <taxon>Betaproteobacteria</taxon>
        <taxon>Burkholderiales</taxon>
        <taxon>Alcaligenaceae</taxon>
        <taxon>Castellaniella</taxon>
    </lineage>
</organism>
<dbReference type="Gene3D" id="3.40.50.720">
    <property type="entry name" value="NAD(P)-binding Rossmann-like Domain"/>
    <property type="match status" value="1"/>
</dbReference>
<gene>
    <name evidence="3" type="ORF">O4H32_06240</name>
</gene>
<sequence>MNIDYLQETFGLRGRTALITGSGSGLGHAIAASLGQAGARVVINDLDLPRCEAAVRELARQGVEARPAPFDVSDHEAVRQAVADLAAAGWAVDVLVSNAGNQNRMPLVDQAPEAWRSLFKVHVDGAFNCVQAVLPHMAARGGGCIVLMSSVAAVASMPGISAYASAKGALAALTRSVAVEYGEKGVTCNALAPGFVRTRFTEALQEKAQFNAFLEDSVPLKRWAEPEDIAPAVLYLASRAGRFVNGHLLAIDGGLLARM</sequence>
<proteinExistence type="inferred from homology"/>
<dbReference type="PROSITE" id="PS00061">
    <property type="entry name" value="ADH_SHORT"/>
    <property type="match status" value="1"/>
</dbReference>
<dbReference type="RefSeq" id="WP_269357680.1">
    <property type="nucleotide sequence ID" value="NZ_JAPWHE010000003.1"/>
</dbReference>
<accession>A0ABT4M4Z4</accession>
<dbReference type="InterPro" id="IPR020904">
    <property type="entry name" value="Sc_DH/Rdtase_CS"/>
</dbReference>
<dbReference type="GO" id="GO:0047936">
    <property type="term" value="F:glucose 1-dehydrogenase [NAD(P)+] activity"/>
    <property type="evidence" value="ECO:0007669"/>
    <property type="project" value="UniProtKB-EC"/>
</dbReference>
<feature type="domain" description="Ketoreductase" evidence="2">
    <location>
        <begin position="15"/>
        <end position="199"/>
    </location>
</feature>
<reference evidence="3" key="1">
    <citation type="submission" date="2022-12" db="EMBL/GenBank/DDBJ databases">
        <title>Bacterial isolates from different developmental stages of Nematostella vectensis.</title>
        <authorList>
            <person name="Fraune S."/>
        </authorList>
    </citation>
    <scope>NUCLEOTIDE SEQUENCE</scope>
    <source>
        <strain evidence="3">G21619-S1</strain>
    </source>
</reference>
<comment type="caution">
    <text evidence="3">The sequence shown here is derived from an EMBL/GenBank/DDBJ whole genome shotgun (WGS) entry which is preliminary data.</text>
</comment>
<dbReference type="EC" id="1.1.1.47" evidence="3"/>
<dbReference type="InterPro" id="IPR036291">
    <property type="entry name" value="NAD(P)-bd_dom_sf"/>
</dbReference>
<dbReference type="Pfam" id="PF13561">
    <property type="entry name" value="adh_short_C2"/>
    <property type="match status" value="1"/>
</dbReference>
<dbReference type="Proteomes" id="UP001068379">
    <property type="component" value="Unassembled WGS sequence"/>
</dbReference>
<evidence type="ECO:0000313" key="3">
    <source>
        <dbReference type="EMBL" id="MCZ4329550.1"/>
    </source>
</evidence>
<dbReference type="InterPro" id="IPR057326">
    <property type="entry name" value="KR_dom"/>
</dbReference>
<evidence type="ECO:0000313" key="4">
    <source>
        <dbReference type="Proteomes" id="UP001068379"/>
    </source>
</evidence>
<dbReference type="EMBL" id="JAPWHE010000003">
    <property type="protein sequence ID" value="MCZ4329550.1"/>
    <property type="molecule type" value="Genomic_DNA"/>
</dbReference>
<name>A0ABT4M4Z4_9BURK</name>
<keyword evidence="4" id="KW-1185">Reference proteome</keyword>
<dbReference type="NCBIfam" id="NF005559">
    <property type="entry name" value="PRK07231.1"/>
    <property type="match status" value="1"/>
</dbReference>
<comment type="similarity">
    <text evidence="1">Belongs to the short-chain dehydrogenases/reductases (SDR) family.</text>
</comment>
<dbReference type="PANTHER" id="PTHR42879:SF2">
    <property type="entry name" value="3-OXOACYL-[ACYL-CARRIER-PROTEIN] REDUCTASE FABG"/>
    <property type="match status" value="1"/>
</dbReference>
<dbReference type="PANTHER" id="PTHR42879">
    <property type="entry name" value="3-OXOACYL-(ACYL-CARRIER-PROTEIN) REDUCTASE"/>
    <property type="match status" value="1"/>
</dbReference>